<dbReference type="STRING" id="569.A6V27_10880"/>
<accession>A0A1C6Z5M7</accession>
<dbReference type="RefSeq" id="WP_072310061.1">
    <property type="nucleotide sequence ID" value="NZ_FMIQ01000070.1"/>
</dbReference>
<dbReference type="Pfam" id="PF00114">
    <property type="entry name" value="Pilin"/>
    <property type="match status" value="1"/>
</dbReference>
<reference evidence="6 7" key="1">
    <citation type="submission" date="2016-09" db="EMBL/GenBank/DDBJ databases">
        <authorList>
            <person name="Capua I."/>
            <person name="De Benedictis P."/>
            <person name="Joannis T."/>
            <person name="Lombin L.H."/>
            <person name="Cattoli G."/>
        </authorList>
    </citation>
    <scope>NUCLEOTIDE SEQUENCE [LARGE SCALE GENOMIC DNA]</scope>
    <source>
        <strain evidence="6 7">GB001</strain>
    </source>
</reference>
<dbReference type="GO" id="GO:0016020">
    <property type="term" value="C:membrane"/>
    <property type="evidence" value="ECO:0007669"/>
    <property type="project" value="UniProtKB-SubCell"/>
</dbReference>
<dbReference type="Pfam" id="PF07963">
    <property type="entry name" value="N_methyl"/>
    <property type="match status" value="1"/>
</dbReference>
<dbReference type="Gene3D" id="3.30.700.10">
    <property type="entry name" value="Glycoprotein, Type 4 Pilin"/>
    <property type="match status" value="1"/>
</dbReference>
<dbReference type="OrthoDB" id="5918848at2"/>
<evidence type="ECO:0000313" key="6">
    <source>
        <dbReference type="EMBL" id="SCM54381.1"/>
    </source>
</evidence>
<proteinExistence type="inferred from homology"/>
<dbReference type="PROSITE" id="PS00409">
    <property type="entry name" value="PROKAR_NTER_METHYL"/>
    <property type="match status" value="1"/>
</dbReference>
<keyword evidence="5" id="KW-0472">Membrane</keyword>
<dbReference type="SUPFAM" id="SSF54523">
    <property type="entry name" value="Pili subunits"/>
    <property type="match status" value="1"/>
</dbReference>
<keyword evidence="4" id="KW-0281">Fimbrium</keyword>
<protein>
    <submittedName>
        <fullName evidence="6">Prepilin peptidase dependent protein D</fullName>
    </submittedName>
</protein>
<evidence type="ECO:0000256" key="1">
    <source>
        <dbReference type="ARBA" id="ARBA00004167"/>
    </source>
</evidence>
<gene>
    <name evidence="6" type="ORF">BN1044_03884</name>
</gene>
<dbReference type="InterPro" id="IPR001082">
    <property type="entry name" value="Pilin"/>
</dbReference>
<dbReference type="InterPro" id="IPR012902">
    <property type="entry name" value="N_methyl_site"/>
</dbReference>
<name>A0A1C6Z5M7_HAFAL</name>
<comment type="subcellular location">
    <subcellularLocation>
        <location evidence="1">Membrane</location>
        <topology evidence="1">Single-pass membrane protein</topology>
    </subcellularLocation>
</comment>
<dbReference type="NCBIfam" id="TIGR02532">
    <property type="entry name" value="IV_pilin_GFxxxE"/>
    <property type="match status" value="1"/>
</dbReference>
<dbReference type="NCBIfam" id="NF007862">
    <property type="entry name" value="PRK10574.1"/>
    <property type="match status" value="1"/>
</dbReference>
<feature type="transmembrane region" description="Helical" evidence="5">
    <location>
        <begin position="20"/>
        <end position="40"/>
    </location>
</feature>
<comment type="similarity">
    <text evidence="2 4">Belongs to the N-Me-Phe pilin family.</text>
</comment>
<dbReference type="GO" id="GO:0044096">
    <property type="term" value="C:type IV pilus"/>
    <property type="evidence" value="ECO:0007669"/>
    <property type="project" value="TreeGrafter"/>
</dbReference>
<keyword evidence="5" id="KW-1133">Transmembrane helix</keyword>
<dbReference type="PANTHER" id="PTHR30093:SF34">
    <property type="entry name" value="PREPILIN PEPTIDASE-DEPENDENT PROTEIN D"/>
    <property type="match status" value="1"/>
</dbReference>
<dbReference type="Proteomes" id="UP000094844">
    <property type="component" value="Unassembled WGS sequence"/>
</dbReference>
<evidence type="ECO:0000256" key="2">
    <source>
        <dbReference type="ARBA" id="ARBA00005233"/>
    </source>
</evidence>
<dbReference type="GO" id="GO:0007155">
    <property type="term" value="P:cell adhesion"/>
    <property type="evidence" value="ECO:0007669"/>
    <property type="project" value="InterPro"/>
</dbReference>
<dbReference type="EMBL" id="FMIQ01000070">
    <property type="protein sequence ID" value="SCM54381.1"/>
    <property type="molecule type" value="Genomic_DNA"/>
</dbReference>
<evidence type="ECO:0000256" key="4">
    <source>
        <dbReference type="RuleBase" id="RU000389"/>
    </source>
</evidence>
<dbReference type="AlphaFoldDB" id="A0A1C6Z5M7"/>
<keyword evidence="3" id="KW-0488">Methylation</keyword>
<evidence type="ECO:0000256" key="5">
    <source>
        <dbReference type="SAM" id="Phobius"/>
    </source>
</evidence>
<dbReference type="PANTHER" id="PTHR30093">
    <property type="entry name" value="GENERAL SECRETION PATHWAY PROTEIN G"/>
    <property type="match status" value="1"/>
</dbReference>
<keyword evidence="5" id="KW-0812">Transmembrane</keyword>
<evidence type="ECO:0000256" key="3">
    <source>
        <dbReference type="ARBA" id="ARBA00022481"/>
    </source>
</evidence>
<sequence>MQQTQVPHLIAHRQSGFTLIELMVVIAIIAILSAAGIPAYQSYIQKAAMTDMLQAMMPYKTAIELCALEQGSLSECNIGASGIPQSKSTTYVSTLNVSQGVITAVGQQALNGLTASLTPQLDSTSGDLSWQKNCQASGENSSLVTACDQVLRFPSAGDTQ</sequence>
<organism evidence="6 7">
    <name type="scientific">Hafnia alvei</name>
    <dbReference type="NCBI Taxonomy" id="569"/>
    <lineage>
        <taxon>Bacteria</taxon>
        <taxon>Pseudomonadati</taxon>
        <taxon>Pseudomonadota</taxon>
        <taxon>Gammaproteobacteria</taxon>
        <taxon>Enterobacterales</taxon>
        <taxon>Hafniaceae</taxon>
        <taxon>Hafnia</taxon>
    </lineage>
</organism>
<evidence type="ECO:0000313" key="7">
    <source>
        <dbReference type="Proteomes" id="UP000094844"/>
    </source>
</evidence>
<dbReference type="GO" id="GO:0043107">
    <property type="term" value="P:type IV pilus-dependent motility"/>
    <property type="evidence" value="ECO:0007669"/>
    <property type="project" value="TreeGrafter"/>
</dbReference>
<dbReference type="InterPro" id="IPR045584">
    <property type="entry name" value="Pilin-like"/>
</dbReference>